<dbReference type="RefSeq" id="XP_067762511.1">
    <property type="nucleotide sequence ID" value="XM_067909755.1"/>
</dbReference>
<accession>A0A9P8LPE1</accession>
<keyword evidence="1" id="KW-0472">Membrane</keyword>
<dbReference type="OrthoDB" id="10045365at2759"/>
<dbReference type="AlphaFoldDB" id="A0A9P8LPE1"/>
<keyword evidence="3" id="KW-1185">Reference proteome</keyword>
<organism evidence="2 3">
    <name type="scientific">Spironucleus salmonicida</name>
    <dbReference type="NCBI Taxonomy" id="348837"/>
    <lineage>
        <taxon>Eukaryota</taxon>
        <taxon>Metamonada</taxon>
        <taxon>Diplomonadida</taxon>
        <taxon>Hexamitidae</taxon>
        <taxon>Hexamitinae</taxon>
        <taxon>Spironucleus</taxon>
    </lineage>
</organism>
<evidence type="ECO:0000313" key="2">
    <source>
        <dbReference type="EMBL" id="KAH0571738.1"/>
    </source>
</evidence>
<proteinExistence type="predicted"/>
<keyword evidence="1" id="KW-0812">Transmembrane</keyword>
<dbReference type="GeneID" id="94299952"/>
<evidence type="ECO:0000313" key="3">
    <source>
        <dbReference type="Proteomes" id="UP000018208"/>
    </source>
</evidence>
<gene>
    <name evidence="2" type="ORF">SS50377_25929</name>
</gene>
<sequence length="324" mass="35512">MDREYILFLRYNIHNISPSKMSCEDGTSGFFCQCKRGYKQHSDMDLTCVQNDCETAFGDCAGRAECLFVSNAAVPPGVFSCQPCTEYPYNSSVSRCLACVQNSVFFGPEPNLECRPAACVAGPTICSGRGVCLEIGQCACYDPNFDGGRACASCLENHVLIGRKCVFQGCITGGTECAERGFCDGQVCQCFSSRLDSTANCSSCKDPNALIGDFCIECMNRFQIVHGTCIDVSCRKGERFDYLELQCVSLLPKWGTRECGMVVAIVVLVAVAVFQVCAIAVYQLRQRGIPTRRNSILSSRTVSISQRTKSNDFQGLKMDSYYAE</sequence>
<dbReference type="KEGG" id="ssao:94299952"/>
<protein>
    <submittedName>
        <fullName evidence="2">Cysteine-rich membrane protein 2</fullName>
    </submittedName>
</protein>
<dbReference type="Proteomes" id="UP000018208">
    <property type="component" value="Unassembled WGS sequence"/>
</dbReference>
<comment type="caution">
    <text evidence="2">The sequence shown here is derived from an EMBL/GenBank/DDBJ whole genome shotgun (WGS) entry which is preliminary data.</text>
</comment>
<feature type="transmembrane region" description="Helical" evidence="1">
    <location>
        <begin position="261"/>
        <end position="284"/>
    </location>
</feature>
<evidence type="ECO:0000256" key="1">
    <source>
        <dbReference type="SAM" id="Phobius"/>
    </source>
</evidence>
<keyword evidence="1" id="KW-1133">Transmembrane helix</keyword>
<name>A0A9P8LPE1_9EUKA</name>
<reference evidence="2 3" key="1">
    <citation type="journal article" date="2014" name="PLoS Genet.">
        <title>The Genome of Spironucleus salmonicida Highlights a Fish Pathogen Adapted to Fluctuating Environments.</title>
        <authorList>
            <person name="Xu F."/>
            <person name="Jerlstrom-Hultqvist J."/>
            <person name="Einarsson E."/>
            <person name="Astvaldsson A."/>
            <person name="Svard S.G."/>
            <person name="Andersson J.O."/>
        </authorList>
    </citation>
    <scope>NUCLEOTIDE SEQUENCE [LARGE SCALE GENOMIC DNA]</scope>
    <source>
        <strain evidence="2 3">ATCC 50377</strain>
    </source>
</reference>
<dbReference type="EMBL" id="AUWU02000006">
    <property type="protein sequence ID" value="KAH0571738.1"/>
    <property type="molecule type" value="Genomic_DNA"/>
</dbReference>